<dbReference type="PANTHER" id="PTHR22881">
    <property type="entry name" value="BROMODOMAIN CONTAINING PROTEIN"/>
    <property type="match status" value="1"/>
</dbReference>
<dbReference type="InterPro" id="IPR051831">
    <property type="entry name" value="Bromodomain_contain_prot"/>
</dbReference>
<dbReference type="SUPFAM" id="SSF47370">
    <property type="entry name" value="Bromodomain"/>
    <property type="match status" value="1"/>
</dbReference>
<dbReference type="Pfam" id="PF00439">
    <property type="entry name" value="Bromodomain"/>
    <property type="match status" value="1"/>
</dbReference>
<feature type="region of interest" description="Disordered" evidence="3">
    <location>
        <begin position="496"/>
        <end position="525"/>
    </location>
</feature>
<name>A0AAV1RW52_9ROSI</name>
<feature type="region of interest" description="Disordered" evidence="3">
    <location>
        <begin position="586"/>
        <end position="606"/>
    </location>
</feature>
<keyword evidence="6" id="KW-1185">Reference proteome</keyword>
<evidence type="ECO:0000256" key="1">
    <source>
        <dbReference type="ARBA" id="ARBA00023117"/>
    </source>
</evidence>
<keyword evidence="1 2" id="KW-0103">Bromodomain</keyword>
<dbReference type="InterPro" id="IPR036427">
    <property type="entry name" value="Bromodomain-like_sf"/>
</dbReference>
<dbReference type="PROSITE" id="PS50014">
    <property type="entry name" value="BROMODOMAIN_2"/>
    <property type="match status" value="1"/>
</dbReference>
<evidence type="ECO:0000259" key="4">
    <source>
        <dbReference type="PROSITE" id="PS50014"/>
    </source>
</evidence>
<reference evidence="5 6" key="1">
    <citation type="submission" date="2024-01" db="EMBL/GenBank/DDBJ databases">
        <authorList>
            <person name="Waweru B."/>
        </authorList>
    </citation>
    <scope>NUCLEOTIDE SEQUENCE [LARGE SCALE GENOMIC DNA]</scope>
</reference>
<feature type="compositionally biased region" description="Polar residues" evidence="3">
    <location>
        <begin position="411"/>
        <end position="429"/>
    </location>
</feature>
<dbReference type="Proteomes" id="UP001314170">
    <property type="component" value="Unassembled WGS sequence"/>
</dbReference>
<dbReference type="AlphaFoldDB" id="A0AAV1RW52"/>
<evidence type="ECO:0000313" key="6">
    <source>
        <dbReference type="Proteomes" id="UP001314170"/>
    </source>
</evidence>
<dbReference type="PRINTS" id="PR00503">
    <property type="entry name" value="BROMODOMAIN"/>
</dbReference>
<accession>A0AAV1RW52</accession>
<feature type="domain" description="Bromo" evidence="4">
    <location>
        <begin position="87"/>
        <end position="134"/>
    </location>
</feature>
<protein>
    <recommendedName>
        <fullName evidence="4">Bromo domain-containing protein</fullName>
    </recommendedName>
</protein>
<dbReference type="SMART" id="SM00297">
    <property type="entry name" value="BROMO"/>
    <property type="match status" value="1"/>
</dbReference>
<evidence type="ECO:0000313" key="5">
    <source>
        <dbReference type="EMBL" id="CAK7340026.1"/>
    </source>
</evidence>
<dbReference type="CDD" id="cd04369">
    <property type="entry name" value="Bromodomain"/>
    <property type="match status" value="1"/>
</dbReference>
<dbReference type="Gene3D" id="1.20.920.10">
    <property type="entry name" value="Bromodomain-like"/>
    <property type="match status" value="1"/>
</dbReference>
<proteinExistence type="predicted"/>
<feature type="region of interest" description="Disordered" evidence="3">
    <location>
        <begin position="1"/>
        <end position="32"/>
    </location>
</feature>
<feature type="compositionally biased region" description="Polar residues" evidence="3">
    <location>
        <begin position="618"/>
        <end position="639"/>
    </location>
</feature>
<feature type="compositionally biased region" description="Basic and acidic residues" evidence="3">
    <location>
        <begin position="16"/>
        <end position="32"/>
    </location>
</feature>
<feature type="compositionally biased region" description="Polar residues" evidence="3">
    <location>
        <begin position="321"/>
        <end position="353"/>
    </location>
</feature>
<evidence type="ECO:0000256" key="2">
    <source>
        <dbReference type="PROSITE-ProRule" id="PRU00035"/>
    </source>
</evidence>
<evidence type="ECO:0000256" key="3">
    <source>
        <dbReference type="SAM" id="MobiDB-lite"/>
    </source>
</evidence>
<dbReference type="PANTHER" id="PTHR22881:SF26">
    <property type="entry name" value="BROMODOMAIN CONTAINING PROTEIN, EXPRESSED"/>
    <property type="match status" value="1"/>
</dbReference>
<feature type="region of interest" description="Disordered" evidence="3">
    <location>
        <begin position="618"/>
        <end position="651"/>
    </location>
</feature>
<organism evidence="5 6">
    <name type="scientific">Dovyalis caffra</name>
    <dbReference type="NCBI Taxonomy" id="77055"/>
    <lineage>
        <taxon>Eukaryota</taxon>
        <taxon>Viridiplantae</taxon>
        <taxon>Streptophyta</taxon>
        <taxon>Embryophyta</taxon>
        <taxon>Tracheophyta</taxon>
        <taxon>Spermatophyta</taxon>
        <taxon>Magnoliopsida</taxon>
        <taxon>eudicotyledons</taxon>
        <taxon>Gunneridae</taxon>
        <taxon>Pentapetalae</taxon>
        <taxon>rosids</taxon>
        <taxon>fabids</taxon>
        <taxon>Malpighiales</taxon>
        <taxon>Salicaceae</taxon>
        <taxon>Flacourtieae</taxon>
        <taxon>Dovyalis</taxon>
    </lineage>
</organism>
<sequence length="700" mass="78380">MLSREQRRSPRIVELNTRKEEKEKSHIKGKETLELSSKRDLEQESSYAKSTRKKVKIRLVKDLVIDAIENQVEEAGSFKGEDHETAVIKEPMDFGTILEKLNGGCYKSLEDFERDVFLVADNAMLFNASNTIYYRQACPRIVIARAIKELAQKLFHALKTDPENFETKFSVRKLGSGIRTKAEGKLLNSNSSKTIEFETTSKGCKDKDKSGYMEVQRQHTYKPWTTFLKENELVASMVYNDSKALEMDVNNPINYRESFKQFTENLGPTANMVVHGMARRCFPEDVMISDKNSNQQLQHPIPYGETSSNLMQHALNIEQTAEAGSSQLRNPSFSSWSDKGTTEGLSRNQSVGNMDSLFGQGVHHVETLGNKEHPSYGNNLERDRILNLSKALGLGSQPRFNGWVEQKSRAEGTNSLGQAGPSYQQSRATNPGRELCEIPGTTDWEGAWDKGNLDQGKIPTWFQPVELGSQAMVDGRFQQQSKSSSDWLQEKSRLNGHKLSGRAGPSHQQSWANKPASGGGLYHIQGTANKGHLRYGTNSNQEDRLSKLIKPVELRPRTMVDSCFHQQSKLADGGLQQRSRYNGADLSGQDVLSHHPNRAINLTSGGGLYQSQPIVDSHFQQHSKSSEVNSSDQTGTSRGQQKHGWNITPSDREGMKASIAYNFEMCKTPWQGELSIGAPPSHGEKQPFPDANLLKWLLEN</sequence>
<feature type="region of interest" description="Disordered" evidence="3">
    <location>
        <begin position="321"/>
        <end position="356"/>
    </location>
</feature>
<gene>
    <name evidence="5" type="ORF">DCAF_LOCUS15104</name>
</gene>
<dbReference type="EMBL" id="CAWUPB010001159">
    <property type="protein sequence ID" value="CAK7340026.1"/>
    <property type="molecule type" value="Genomic_DNA"/>
</dbReference>
<feature type="region of interest" description="Disordered" evidence="3">
    <location>
        <begin position="408"/>
        <end position="433"/>
    </location>
</feature>
<dbReference type="InterPro" id="IPR001487">
    <property type="entry name" value="Bromodomain"/>
</dbReference>
<comment type="caution">
    <text evidence="5">The sequence shown here is derived from an EMBL/GenBank/DDBJ whole genome shotgun (WGS) entry which is preliminary data.</text>
</comment>